<dbReference type="SUPFAM" id="SSF55816">
    <property type="entry name" value="5'-nucleotidase (syn. UDP-sugar hydrolase), C-terminal domain"/>
    <property type="match status" value="1"/>
</dbReference>
<comment type="similarity">
    <text evidence="1 5">Belongs to the 5'-nucleotidase family.</text>
</comment>
<evidence type="ECO:0000259" key="7">
    <source>
        <dbReference type="Pfam" id="PF02872"/>
    </source>
</evidence>
<evidence type="ECO:0000313" key="9">
    <source>
        <dbReference type="Proteomes" id="UP001371391"/>
    </source>
</evidence>
<feature type="chain" id="PRO_5044977341" evidence="5">
    <location>
        <begin position="24"/>
        <end position="539"/>
    </location>
</feature>
<evidence type="ECO:0000256" key="3">
    <source>
        <dbReference type="ARBA" id="ARBA00022729"/>
    </source>
</evidence>
<reference evidence="8 9" key="1">
    <citation type="submission" date="2024-02" db="EMBL/GenBank/DDBJ databases">
        <title>Bacteria isolated from the canopy kelp, Nereocystis luetkeana.</title>
        <authorList>
            <person name="Pfister C.A."/>
            <person name="Younker I.T."/>
            <person name="Light S.H."/>
        </authorList>
    </citation>
    <scope>NUCLEOTIDE SEQUENCE [LARGE SCALE GENOMIC DNA]</scope>
    <source>
        <strain evidence="8 9">TI.1.03</strain>
    </source>
</reference>
<dbReference type="GO" id="GO:0008768">
    <property type="term" value="F:UDP-sugar diphosphatase activity"/>
    <property type="evidence" value="ECO:0007669"/>
    <property type="project" value="UniProtKB-EC"/>
</dbReference>
<dbReference type="InterPro" id="IPR036907">
    <property type="entry name" value="5'-Nucleotdase_C_sf"/>
</dbReference>
<dbReference type="Gene3D" id="3.90.780.10">
    <property type="entry name" value="5'-Nucleotidase, C-terminal domain"/>
    <property type="match status" value="1"/>
</dbReference>
<dbReference type="PROSITE" id="PS51257">
    <property type="entry name" value="PROKAR_LIPOPROTEIN"/>
    <property type="match status" value="1"/>
</dbReference>
<evidence type="ECO:0000256" key="2">
    <source>
        <dbReference type="ARBA" id="ARBA00022723"/>
    </source>
</evidence>
<dbReference type="InterPro" id="IPR006146">
    <property type="entry name" value="5'-Nucleotdase_CS"/>
</dbReference>
<dbReference type="PROSITE" id="PS00785">
    <property type="entry name" value="5_NUCLEOTIDASE_1"/>
    <property type="match status" value="1"/>
</dbReference>
<dbReference type="Pfam" id="PF00149">
    <property type="entry name" value="Metallophos"/>
    <property type="match status" value="1"/>
</dbReference>
<feature type="signal peptide" evidence="5">
    <location>
        <begin position="1"/>
        <end position="23"/>
    </location>
</feature>
<dbReference type="InterPro" id="IPR008334">
    <property type="entry name" value="5'-Nucleotdase_C"/>
</dbReference>
<dbReference type="RefSeq" id="WP_341601067.1">
    <property type="nucleotide sequence ID" value="NZ_JBAKAW010000001.1"/>
</dbReference>
<dbReference type="PROSITE" id="PS00786">
    <property type="entry name" value="5_NUCLEOTIDASE_2"/>
    <property type="match status" value="1"/>
</dbReference>
<dbReference type="InterPro" id="IPR004843">
    <property type="entry name" value="Calcineurin-like_PHP"/>
</dbReference>
<keyword evidence="4 5" id="KW-0547">Nucleotide-binding</keyword>
<dbReference type="InterPro" id="IPR029052">
    <property type="entry name" value="Metallo-depent_PP-like"/>
</dbReference>
<feature type="domain" description="5'-Nucleotidase C-terminal" evidence="7">
    <location>
        <begin position="359"/>
        <end position="505"/>
    </location>
</feature>
<dbReference type="EMBL" id="JBAKAW010000001">
    <property type="protein sequence ID" value="MEL0653442.1"/>
    <property type="molecule type" value="Genomic_DNA"/>
</dbReference>
<dbReference type="InterPro" id="IPR006179">
    <property type="entry name" value="5_nucleotidase/apyrase"/>
</dbReference>
<dbReference type="PRINTS" id="PR01607">
    <property type="entry name" value="APYRASEFAMLY"/>
</dbReference>
<evidence type="ECO:0000256" key="5">
    <source>
        <dbReference type="RuleBase" id="RU362119"/>
    </source>
</evidence>
<keyword evidence="3 5" id="KW-0732">Signal</keyword>
<evidence type="ECO:0000256" key="4">
    <source>
        <dbReference type="ARBA" id="ARBA00022741"/>
    </source>
</evidence>
<keyword evidence="2" id="KW-0479">Metal-binding</keyword>
<dbReference type="PANTHER" id="PTHR11575">
    <property type="entry name" value="5'-NUCLEOTIDASE-RELATED"/>
    <property type="match status" value="1"/>
</dbReference>
<accession>A0ABU9GV16</accession>
<feature type="domain" description="Calcineurin-like phosphoesterase" evidence="6">
    <location>
        <begin position="30"/>
        <end position="249"/>
    </location>
</feature>
<dbReference type="Pfam" id="PF02872">
    <property type="entry name" value="5_nucleotid_C"/>
    <property type="match status" value="1"/>
</dbReference>
<comment type="caution">
    <text evidence="8">The sequence shown here is derived from an EMBL/GenBank/DDBJ whole genome shotgun (WGS) entry which is preliminary data.</text>
</comment>
<dbReference type="Gene3D" id="3.60.21.10">
    <property type="match status" value="1"/>
</dbReference>
<keyword evidence="9" id="KW-1185">Reference proteome</keyword>
<evidence type="ECO:0000256" key="1">
    <source>
        <dbReference type="ARBA" id="ARBA00006654"/>
    </source>
</evidence>
<dbReference type="EC" id="3.6.1.45" evidence="8"/>
<dbReference type="SUPFAM" id="SSF56300">
    <property type="entry name" value="Metallo-dependent phosphatases"/>
    <property type="match status" value="1"/>
</dbReference>
<organism evidence="8 9">
    <name type="scientific">Pseudoalteromonas issachenkonii</name>
    <dbReference type="NCBI Taxonomy" id="152297"/>
    <lineage>
        <taxon>Bacteria</taxon>
        <taxon>Pseudomonadati</taxon>
        <taxon>Pseudomonadota</taxon>
        <taxon>Gammaproteobacteria</taxon>
        <taxon>Alteromonadales</taxon>
        <taxon>Pseudoalteromonadaceae</taxon>
        <taxon>Pseudoalteromonas</taxon>
    </lineage>
</organism>
<gene>
    <name evidence="8" type="primary">ushA</name>
    <name evidence="8" type="ORF">V6257_00215</name>
</gene>
<dbReference type="Proteomes" id="UP001371391">
    <property type="component" value="Unassembled WGS sequence"/>
</dbReference>
<keyword evidence="5 8" id="KW-0378">Hydrolase</keyword>
<dbReference type="GO" id="GO:0008253">
    <property type="term" value="F:5'-nucleotidase activity"/>
    <property type="evidence" value="ECO:0007669"/>
    <property type="project" value="UniProtKB-EC"/>
</dbReference>
<dbReference type="PANTHER" id="PTHR11575:SF46">
    <property type="entry name" value="PROTEIN USHA"/>
    <property type="match status" value="1"/>
</dbReference>
<dbReference type="EC" id="3.1.3.5" evidence="8"/>
<proteinExistence type="inferred from homology"/>
<name>A0ABU9GV16_9GAMM</name>
<protein>
    <submittedName>
        <fullName evidence="8">Bifunctional UDP-sugar hydrolase/5'-nucleotidase UshA</fullName>
        <ecNumber evidence="8">3.1.3.5</ecNumber>
        <ecNumber evidence="8">3.6.1.45</ecNumber>
    </submittedName>
</protein>
<evidence type="ECO:0000259" key="6">
    <source>
        <dbReference type="Pfam" id="PF00149"/>
    </source>
</evidence>
<evidence type="ECO:0000313" key="8">
    <source>
        <dbReference type="EMBL" id="MEL0653442.1"/>
    </source>
</evidence>
<sequence>MRIIILFSIILSVLGCTSSSTSSSSTQYLTVLHTNDNHGRFWHNEKGEYGMAARKTLIDSLRAEANKQGHAVLLLSGGDINTGIPESDLQKAEPDFKGMSLIGYDAMALGNHEFDNPIDVLKQQQKWVNFPFLSANIFEKESGEHAFDSYKIFKKNGLTIAVIGLTTTDTAKIGNPQYIGHLEFKDPVDVTAKLAKEIKAKYNPDITIALTHMGHYVDASFGINAPGDVTLARSLPANTLDMIIGGHSQEPVCMSDTNVNDDNFKPGLACKPDQQNGTYIMQAHEWGKYVGKAEFKLENGKLTLLDYKLMPVNLYVDKVQADGSTKEVLANEYIKPDPKLESYLAVYQAKGAKQIEGTIGEVDARLEGDRNKVRYQQTNLARVIIQAQMDVVNADFGLISGGGIRSSIEAGKVSYKDILKVHPFKNRITYMDWQGNDLWDYLNTVTSFPPDAGAYLQYHKISFERKNGQLVNVVINGQPLNKNKTYRMSLNSYNASGGDGYPALTNKKGFVSTDETDAKALQNFISKNSPLKAAEFTPK</sequence>
<dbReference type="NCBIfam" id="NF007109">
    <property type="entry name" value="PRK09558.1"/>
    <property type="match status" value="1"/>
</dbReference>